<dbReference type="RefSeq" id="WP_183332461.1">
    <property type="nucleotide sequence ID" value="NZ_BMHX01000002.1"/>
</dbReference>
<proteinExistence type="predicted"/>
<dbReference type="EMBL" id="JACHEH010000002">
    <property type="protein sequence ID" value="MBB6167157.1"/>
    <property type="molecule type" value="Genomic_DNA"/>
</dbReference>
<sequence length="138" mass="15290">MSDRFQSIRAALAMGPTPGPWELKDGRTDTIENAQGYPVCTVHHHPYELYGHGARAAYIAACDPDTIRGLLAERDELLALVHDYRGIAEFLARRDAAAGNDEGARLMRLTCSRLDDVIRRAEAREDRAALASTKREQA</sequence>
<gene>
    <name evidence="1" type="ORF">HNQ73_000775</name>
</gene>
<name>A0A841K3S5_9HYPH</name>
<accession>A0A841K3S5</accession>
<reference evidence="1 2" key="1">
    <citation type="submission" date="2020-08" db="EMBL/GenBank/DDBJ databases">
        <title>Genomic Encyclopedia of Type Strains, Phase IV (KMG-IV): sequencing the most valuable type-strain genomes for metagenomic binning, comparative biology and taxonomic classification.</title>
        <authorList>
            <person name="Goeker M."/>
        </authorList>
    </citation>
    <scope>NUCLEOTIDE SEQUENCE [LARGE SCALE GENOMIC DNA]</scope>
    <source>
        <strain evidence="1 2">DSM 101465</strain>
    </source>
</reference>
<organism evidence="1 2">
    <name type="scientific">Chelatococcus composti</name>
    <dbReference type="NCBI Taxonomy" id="1743235"/>
    <lineage>
        <taxon>Bacteria</taxon>
        <taxon>Pseudomonadati</taxon>
        <taxon>Pseudomonadota</taxon>
        <taxon>Alphaproteobacteria</taxon>
        <taxon>Hyphomicrobiales</taxon>
        <taxon>Chelatococcaceae</taxon>
        <taxon>Chelatococcus</taxon>
    </lineage>
</organism>
<dbReference type="Proteomes" id="UP000588017">
    <property type="component" value="Unassembled WGS sequence"/>
</dbReference>
<keyword evidence="2" id="KW-1185">Reference proteome</keyword>
<dbReference type="AlphaFoldDB" id="A0A841K3S5"/>
<comment type="caution">
    <text evidence="1">The sequence shown here is derived from an EMBL/GenBank/DDBJ whole genome shotgun (WGS) entry which is preliminary data.</text>
</comment>
<protein>
    <submittedName>
        <fullName evidence="1">Uncharacterized protein</fullName>
    </submittedName>
</protein>
<evidence type="ECO:0000313" key="1">
    <source>
        <dbReference type="EMBL" id="MBB6167157.1"/>
    </source>
</evidence>
<evidence type="ECO:0000313" key="2">
    <source>
        <dbReference type="Proteomes" id="UP000588017"/>
    </source>
</evidence>